<dbReference type="InterPro" id="IPR001227">
    <property type="entry name" value="Ac_transferase_dom_sf"/>
</dbReference>
<dbReference type="EMBL" id="LKEB01000010">
    <property type="protein sequence ID" value="ROW15153.1"/>
    <property type="molecule type" value="Genomic_DNA"/>
</dbReference>
<dbReference type="Gene3D" id="3.40.366.10">
    <property type="entry name" value="Malonyl-Coenzyme A Acyl Carrier Protein, domain 2"/>
    <property type="match status" value="1"/>
</dbReference>
<dbReference type="InterPro" id="IPR020807">
    <property type="entry name" value="PKS_DH"/>
</dbReference>
<dbReference type="InterPro" id="IPR029063">
    <property type="entry name" value="SAM-dependent_MTases_sf"/>
</dbReference>
<dbReference type="InterPro" id="IPR013217">
    <property type="entry name" value="Methyltransf_12"/>
</dbReference>
<dbReference type="PROSITE" id="PS52019">
    <property type="entry name" value="PKS_MFAS_DH"/>
    <property type="match status" value="1"/>
</dbReference>
<dbReference type="InParanoid" id="A0A423XFZ4"/>
<keyword evidence="2" id="KW-0511">Multifunctional enzyme</keyword>
<sequence>MQIDLLKSAGIHFTAVVGHSSGEIAAAYAAGMISAEDAICIAYYRGLNCSLARGTHNQRGTMMAVGSSYDDIAALCEEPELKQRVCIAAINSPASVTLSGDEDAIEETRLILEDERKFVRLLKVDKAYHSHHMIPCSAPYLRSLSTLKIQAHASVGCTWYSSVLNGENMENHQKLLNEIYWERNMVKPVLFMQAVEKACASEGRFDAAIEVRPHPALKSPTLQTITDIYGLEIPYLGLSRRGENAIESFADALGSIWTYLGSGSVDIDAFDRFASGTARAQLIGGLPTYAWNHEAEYWHESRFAKAIRTRPDAVHELLGHLTPDSKQEMRWRHLLRPQEVPWLKCHRLQNQTVFPAAGYVVAAAEAANMLCEGAATLIEISELDIHKGLTFNNDGSGVETISSLSDIVRHSSRMIEAQFKYYAAGSDQDLLDLLASGSIRIILGAHHADILPDRTPRQPNLIKVRSADFYTQLQEYEYEYSGPFVSLHSIERKFGVARGLISVQEDTSMLVHPATLDAAFQSLLLAHSFPGDGRLWSMHVPKTIRCVRFNPQLCLVARSQGNRLAFDTVQPVDHTTLEGDIHVYQEGTNHAMIQTEGLVCVPFSKATAQQDVDMFSTMVWDVAAPEVEMLVSDDLSTATERQLANILERIAFFYLCALDRDVPKDHATRRSGPLISLYRFASHALSINCATESLSQRPGWLPAWQEDTHEDIRDLCERFEHIVDIKLLRAIGEELIAIATGERQAIEIGMNENLLAHYYEKAIGMSAYSQYLARAVKQIVHKYPHMHILEIGAGTGGATKGIFGSIGRAFASYTFTDISSGFFGAANAVFADRTDQMIFKVLDISQDPQEQGFADHSYDMIVASMVLHATPKLKNTMRNVRRLLKPGGYLVVLEGNESHAFRIGAIFGAFPGWWLGADDGRTLSPCIDICHWDELLRDSGFSGCDTVIPNPDPLVMPLTLFVSQAVNEKITFLRDPLSSSPELLGPNTRSKGILLLGGNSLKSSRLIHQLRTVLQPFCGSIKAIRTLAEVASIESSHFTTFLSLLDLEEPVFARITEKDWEAFKVMLETAKEILWVTHDRRAGNPYSNMVTGVFRACAREVPTLKTQLLDVVNLKSLHARTLAEALLRLQVSNAWLREDATEALLNTMEPELLLNREGKYLIPPFNNATQGFASENNPLRALTGVHLSGYKPVIP</sequence>
<dbReference type="SMART" id="SM00826">
    <property type="entry name" value="PKS_DH"/>
    <property type="match status" value="1"/>
</dbReference>
<dbReference type="InterPro" id="IPR050444">
    <property type="entry name" value="Polyketide_Synthase"/>
</dbReference>
<keyword evidence="6" id="KW-1185">Reference proteome</keyword>
<dbReference type="InterPro" id="IPR016035">
    <property type="entry name" value="Acyl_Trfase/lysoPLipase"/>
</dbReference>
<dbReference type="STRING" id="1230097.A0A423XFZ4"/>
<comment type="caution">
    <text evidence="5">The sequence shown here is derived from an EMBL/GenBank/DDBJ whole genome shotgun (WGS) entry which is preliminary data.</text>
</comment>
<dbReference type="CDD" id="cd02440">
    <property type="entry name" value="AdoMet_MTases"/>
    <property type="match status" value="1"/>
</dbReference>
<proteinExistence type="predicted"/>
<keyword evidence="1" id="KW-0808">Transferase</keyword>
<dbReference type="Pfam" id="PF14765">
    <property type="entry name" value="PS-DH"/>
    <property type="match status" value="1"/>
</dbReference>
<feature type="region of interest" description="N-terminal hotdog fold" evidence="3">
    <location>
        <begin position="315"/>
        <end position="446"/>
    </location>
</feature>
<dbReference type="SUPFAM" id="SSF52151">
    <property type="entry name" value="FabD/lysophospholipase-like"/>
    <property type="match status" value="1"/>
</dbReference>
<evidence type="ECO:0000256" key="1">
    <source>
        <dbReference type="ARBA" id="ARBA00022679"/>
    </source>
</evidence>
<name>A0A423XFZ4_9PEZI</name>
<dbReference type="GO" id="GO:0044550">
    <property type="term" value="P:secondary metabolite biosynthetic process"/>
    <property type="evidence" value="ECO:0007669"/>
    <property type="project" value="UniProtKB-ARBA"/>
</dbReference>
<dbReference type="OrthoDB" id="329835at2759"/>
<dbReference type="SMART" id="SM00827">
    <property type="entry name" value="PKS_AT"/>
    <property type="match status" value="1"/>
</dbReference>
<dbReference type="SUPFAM" id="SSF55048">
    <property type="entry name" value="Probable ACP-binding domain of malonyl-CoA ACP transacylase"/>
    <property type="match status" value="1"/>
</dbReference>
<gene>
    <name evidence="5" type="ORF">VPNG_03110</name>
</gene>
<feature type="domain" description="PKS/mFAS DH" evidence="4">
    <location>
        <begin position="315"/>
        <end position="609"/>
    </location>
</feature>
<evidence type="ECO:0000256" key="3">
    <source>
        <dbReference type="PROSITE-ProRule" id="PRU01363"/>
    </source>
</evidence>
<evidence type="ECO:0000259" key="4">
    <source>
        <dbReference type="PROSITE" id="PS52019"/>
    </source>
</evidence>
<evidence type="ECO:0000313" key="5">
    <source>
        <dbReference type="EMBL" id="ROW15153.1"/>
    </source>
</evidence>
<dbReference type="InterPro" id="IPR042104">
    <property type="entry name" value="PKS_dehydratase_sf"/>
</dbReference>
<dbReference type="GO" id="GO:0016740">
    <property type="term" value="F:transferase activity"/>
    <property type="evidence" value="ECO:0007669"/>
    <property type="project" value="UniProtKB-KW"/>
</dbReference>
<dbReference type="AlphaFoldDB" id="A0A423XFZ4"/>
<dbReference type="Gene3D" id="3.10.129.110">
    <property type="entry name" value="Polyketide synthase dehydratase"/>
    <property type="match status" value="1"/>
</dbReference>
<protein>
    <recommendedName>
        <fullName evidence="4">PKS/mFAS DH domain-containing protein</fullName>
    </recommendedName>
</protein>
<dbReference type="Gene3D" id="3.40.50.150">
    <property type="entry name" value="Vaccinia Virus protein VP39"/>
    <property type="match status" value="1"/>
</dbReference>
<dbReference type="InterPro" id="IPR014043">
    <property type="entry name" value="Acyl_transferase_dom"/>
</dbReference>
<organism evidence="5 6">
    <name type="scientific">Cytospora leucostoma</name>
    <dbReference type="NCBI Taxonomy" id="1230097"/>
    <lineage>
        <taxon>Eukaryota</taxon>
        <taxon>Fungi</taxon>
        <taxon>Dikarya</taxon>
        <taxon>Ascomycota</taxon>
        <taxon>Pezizomycotina</taxon>
        <taxon>Sordariomycetes</taxon>
        <taxon>Sordariomycetidae</taxon>
        <taxon>Diaporthales</taxon>
        <taxon>Cytosporaceae</taxon>
        <taxon>Cytospora</taxon>
    </lineage>
</organism>
<dbReference type="InterPro" id="IPR049900">
    <property type="entry name" value="PKS_mFAS_DH"/>
</dbReference>
<evidence type="ECO:0000256" key="2">
    <source>
        <dbReference type="ARBA" id="ARBA00023268"/>
    </source>
</evidence>
<dbReference type="Pfam" id="PF21089">
    <property type="entry name" value="PKS_DH_N"/>
    <property type="match status" value="1"/>
</dbReference>
<dbReference type="Proteomes" id="UP000285146">
    <property type="component" value="Unassembled WGS sequence"/>
</dbReference>
<feature type="region of interest" description="C-terminal hotdog fold" evidence="3">
    <location>
        <begin position="461"/>
        <end position="609"/>
    </location>
</feature>
<feature type="active site" description="Proton donor; for dehydratase activity" evidence="3">
    <location>
        <position position="517"/>
    </location>
</feature>
<accession>A0A423XFZ4</accession>
<dbReference type="SUPFAM" id="SSF53335">
    <property type="entry name" value="S-adenosyl-L-methionine-dependent methyltransferases"/>
    <property type="match status" value="1"/>
</dbReference>
<dbReference type="InterPro" id="IPR049552">
    <property type="entry name" value="PKS_DH_N"/>
</dbReference>
<dbReference type="InterPro" id="IPR016036">
    <property type="entry name" value="Malonyl_transacylase_ACP-bd"/>
</dbReference>
<feature type="active site" description="Proton acceptor; for dehydratase activity" evidence="3">
    <location>
        <position position="346"/>
    </location>
</feature>
<dbReference type="Pfam" id="PF08242">
    <property type="entry name" value="Methyltransf_12"/>
    <property type="match status" value="1"/>
</dbReference>
<dbReference type="PANTHER" id="PTHR45681">
    <property type="entry name" value="POLYKETIDE SYNTHASE 44-RELATED"/>
    <property type="match status" value="1"/>
</dbReference>
<evidence type="ECO:0000313" key="6">
    <source>
        <dbReference type="Proteomes" id="UP000285146"/>
    </source>
</evidence>
<dbReference type="PANTHER" id="PTHR45681:SF6">
    <property type="entry name" value="POLYKETIDE SYNTHASE 37"/>
    <property type="match status" value="1"/>
</dbReference>
<dbReference type="InterPro" id="IPR049551">
    <property type="entry name" value="PKS_DH_C"/>
</dbReference>
<dbReference type="Pfam" id="PF00698">
    <property type="entry name" value="Acyl_transf_1"/>
    <property type="match status" value="1"/>
</dbReference>
<reference evidence="5 6" key="1">
    <citation type="submission" date="2015-09" db="EMBL/GenBank/DDBJ databases">
        <title>Host preference determinants of Valsa canker pathogens revealed by comparative genomics.</title>
        <authorList>
            <person name="Yin Z."/>
            <person name="Huang L."/>
        </authorList>
    </citation>
    <scope>NUCLEOTIDE SEQUENCE [LARGE SCALE GENOMIC DNA]</scope>
    <source>
        <strain evidence="5 6">SXYLt</strain>
    </source>
</reference>